<dbReference type="EMBL" id="CAJNAU010000197">
    <property type="protein sequence ID" value="CAE6865593.1"/>
    <property type="molecule type" value="Genomic_DNA"/>
</dbReference>
<accession>A0ABM8T7Q7</accession>
<comment type="caution">
    <text evidence="1">The sequence shown here is derived from an EMBL/GenBank/DDBJ whole genome shotgun (WGS) entry which is preliminary data.</text>
</comment>
<gene>
    <name evidence="1" type="ORF">R69658_07844</name>
</gene>
<dbReference type="Proteomes" id="UP000674425">
    <property type="component" value="Unassembled WGS sequence"/>
</dbReference>
<reference evidence="1 2" key="1">
    <citation type="submission" date="2021-02" db="EMBL/GenBank/DDBJ databases">
        <authorList>
            <person name="Vanwijnsberghe S."/>
        </authorList>
    </citation>
    <scope>NUCLEOTIDE SEQUENCE [LARGE SCALE GENOMIC DNA]</scope>
    <source>
        <strain evidence="1 2">R-69658</strain>
    </source>
</reference>
<name>A0ABM8T7Q7_9BURK</name>
<sequence length="94" mass="10160">MPMPDAVPLRDDGEPQVLWIKGRSTAEIYNEAELRMSAAKALSLSFLLVEQLADGQQVLNGAVGALHLLMSDAEALYRATYKAMRSPLQAASDA</sequence>
<evidence type="ECO:0000313" key="2">
    <source>
        <dbReference type="Proteomes" id="UP000674425"/>
    </source>
</evidence>
<protein>
    <recommendedName>
        <fullName evidence="3">DUF3077 domain-containing protein</fullName>
    </recommendedName>
</protein>
<evidence type="ECO:0008006" key="3">
    <source>
        <dbReference type="Google" id="ProtNLM"/>
    </source>
</evidence>
<evidence type="ECO:0000313" key="1">
    <source>
        <dbReference type="EMBL" id="CAE6865593.1"/>
    </source>
</evidence>
<organism evidence="1 2">
    <name type="scientific">Paraburkholderia aspalathi</name>
    <dbReference type="NCBI Taxonomy" id="1324617"/>
    <lineage>
        <taxon>Bacteria</taxon>
        <taxon>Pseudomonadati</taxon>
        <taxon>Pseudomonadota</taxon>
        <taxon>Betaproteobacteria</taxon>
        <taxon>Burkholderiales</taxon>
        <taxon>Burkholderiaceae</taxon>
        <taxon>Paraburkholderia</taxon>
    </lineage>
</organism>
<proteinExistence type="predicted"/>
<keyword evidence="2" id="KW-1185">Reference proteome</keyword>
<dbReference type="RefSeq" id="WP_200622831.1">
    <property type="nucleotide sequence ID" value="NZ_CAJNAU010000197.1"/>
</dbReference>